<feature type="compositionally biased region" description="Polar residues" evidence="7">
    <location>
        <begin position="29"/>
        <end position="46"/>
    </location>
</feature>
<protein>
    <submittedName>
        <fullName evidence="8">Uncharacterized protein</fullName>
    </submittedName>
</protein>
<keyword evidence="6" id="KW-0927">Auxin signaling pathway</keyword>
<reference evidence="8 9" key="1">
    <citation type="journal article" date="2020" name="Nat. Food">
        <title>A phased Vanilla planifolia genome enables genetic improvement of flavour and production.</title>
        <authorList>
            <person name="Hasing T."/>
            <person name="Tang H."/>
            <person name="Brym M."/>
            <person name="Khazi F."/>
            <person name="Huang T."/>
            <person name="Chambers A.H."/>
        </authorList>
    </citation>
    <scope>NUCLEOTIDE SEQUENCE [LARGE SCALE GENOMIC DNA]</scope>
    <source>
        <tissue evidence="8">Leaf</tissue>
    </source>
</reference>
<dbReference type="GO" id="GO:0009734">
    <property type="term" value="P:auxin-activated signaling pathway"/>
    <property type="evidence" value="ECO:0007669"/>
    <property type="project" value="UniProtKB-KW"/>
</dbReference>
<comment type="subcellular location">
    <subcellularLocation>
        <location evidence="1">Cell membrane</location>
    </subcellularLocation>
</comment>
<evidence type="ECO:0000256" key="7">
    <source>
        <dbReference type="SAM" id="MobiDB-lite"/>
    </source>
</evidence>
<dbReference type="Proteomes" id="UP000636800">
    <property type="component" value="Chromosome 1"/>
</dbReference>
<feature type="compositionally biased region" description="Low complexity" evidence="7">
    <location>
        <begin position="71"/>
        <end position="91"/>
    </location>
</feature>
<keyword evidence="4" id="KW-1003">Cell membrane</keyword>
<proteinExistence type="inferred from homology"/>
<name>A0A835RWN3_VANPL</name>
<accession>A0A835RWN3</accession>
<gene>
    <name evidence="8" type="ORF">HPP92_004377</name>
</gene>
<dbReference type="GO" id="GO:0005886">
    <property type="term" value="C:plasma membrane"/>
    <property type="evidence" value="ECO:0007669"/>
    <property type="project" value="UniProtKB-SubCell"/>
</dbReference>
<organism evidence="8 9">
    <name type="scientific">Vanilla planifolia</name>
    <name type="common">Vanilla</name>
    <dbReference type="NCBI Taxonomy" id="51239"/>
    <lineage>
        <taxon>Eukaryota</taxon>
        <taxon>Viridiplantae</taxon>
        <taxon>Streptophyta</taxon>
        <taxon>Embryophyta</taxon>
        <taxon>Tracheophyta</taxon>
        <taxon>Spermatophyta</taxon>
        <taxon>Magnoliopsida</taxon>
        <taxon>Liliopsida</taxon>
        <taxon>Asparagales</taxon>
        <taxon>Orchidaceae</taxon>
        <taxon>Vanilloideae</taxon>
        <taxon>Vanilleae</taxon>
        <taxon>Vanilla</taxon>
    </lineage>
</organism>
<evidence type="ECO:0000256" key="2">
    <source>
        <dbReference type="ARBA" id="ARBA00010067"/>
    </source>
</evidence>
<dbReference type="InterPro" id="IPR039621">
    <property type="entry name" value="BG1-like"/>
</dbReference>
<evidence type="ECO:0000256" key="3">
    <source>
        <dbReference type="ARBA" id="ARBA00022448"/>
    </source>
</evidence>
<keyword evidence="9" id="KW-1185">Reference proteome</keyword>
<comment type="caution">
    <text evidence="8">The sequence shown here is derived from an EMBL/GenBank/DDBJ whole genome shotgun (WGS) entry which is preliminary data.</text>
</comment>
<keyword evidence="5" id="KW-0472">Membrane</keyword>
<evidence type="ECO:0000313" key="8">
    <source>
        <dbReference type="EMBL" id="KAG0499686.1"/>
    </source>
</evidence>
<keyword evidence="3" id="KW-0813">Transport</keyword>
<dbReference type="PANTHER" id="PTHR33541">
    <property type="entry name" value="PROTEIN BIG GRAIN 1-LIKE A-RELATED"/>
    <property type="match status" value="1"/>
</dbReference>
<dbReference type="PANTHER" id="PTHR33541:SF28">
    <property type="entry name" value="PROTEIN BIG GRAIN 1-LIKE A"/>
    <property type="match status" value="1"/>
</dbReference>
<sequence>MAHRQRRSTPSFSSSLLEAIYRSIDEPDNNSPASAVQDEQSFSSHPQFVPPLSIRPTGGHHRCHLFANSTSSNSSSFGGFSSSDVESTSSSRPYHHPPRAISDRPQVESAAAVAKKKRSSIRSRIRQLRGPDSPGNRLAAFLNTIFSTASRGTKAKKIPVGGSSSASSSMASEAISCVRKTPSTGCCGRQSSVRFCTAVADGDEKPKVPMDRDRRRAAEMMLRELEMEVEDGESDCESESSSDLFELECLSAAGRFADGLPVYETTNLEINLAISNGLIM</sequence>
<dbReference type="EMBL" id="JADCNL010000001">
    <property type="protein sequence ID" value="KAG0499686.1"/>
    <property type="molecule type" value="Genomic_DNA"/>
</dbReference>
<dbReference type="AlphaFoldDB" id="A0A835RWN3"/>
<evidence type="ECO:0000256" key="5">
    <source>
        <dbReference type="ARBA" id="ARBA00023136"/>
    </source>
</evidence>
<comment type="similarity">
    <text evidence="2">Belongs to the BIG GRAIN 1 (BG1) plant protein family.</text>
</comment>
<evidence type="ECO:0000256" key="1">
    <source>
        <dbReference type="ARBA" id="ARBA00004236"/>
    </source>
</evidence>
<feature type="region of interest" description="Disordered" evidence="7">
    <location>
        <begin position="71"/>
        <end position="107"/>
    </location>
</feature>
<evidence type="ECO:0000256" key="6">
    <source>
        <dbReference type="ARBA" id="ARBA00023294"/>
    </source>
</evidence>
<evidence type="ECO:0000313" key="9">
    <source>
        <dbReference type="Proteomes" id="UP000636800"/>
    </source>
</evidence>
<feature type="region of interest" description="Disordered" evidence="7">
    <location>
        <begin position="19"/>
        <end position="56"/>
    </location>
</feature>
<evidence type="ECO:0000256" key="4">
    <source>
        <dbReference type="ARBA" id="ARBA00022475"/>
    </source>
</evidence>